<evidence type="ECO:0000256" key="5">
    <source>
        <dbReference type="ARBA" id="ARBA00023136"/>
    </source>
</evidence>
<evidence type="ECO:0000256" key="1">
    <source>
        <dbReference type="ARBA" id="ARBA00004141"/>
    </source>
</evidence>
<reference evidence="7" key="1">
    <citation type="journal article" date="2019" name="Int. J. Syst. Evol. Microbiol.">
        <title>The Global Catalogue of Microorganisms (GCM) 10K type strain sequencing project: providing services to taxonomists for standard genome sequencing and annotation.</title>
        <authorList>
            <consortium name="The Broad Institute Genomics Platform"/>
            <consortium name="The Broad Institute Genome Sequencing Center for Infectious Disease"/>
            <person name="Wu L."/>
            <person name="Ma J."/>
        </authorList>
    </citation>
    <scope>NUCLEOTIDE SEQUENCE [LARGE SCALE GENOMIC DNA]</scope>
    <source>
        <strain evidence="7">JCM 4816</strain>
    </source>
</reference>
<evidence type="ECO:0000256" key="2">
    <source>
        <dbReference type="ARBA" id="ARBA00008974"/>
    </source>
</evidence>
<sequence>MLSGVPYPSLMGNDRLLVDAQPEHPRLHAASAAGQRAKVWGQTLGLPLPMTLFALLSVFVTSGSQGVYGAAIWDPVELAARPTTSSGGCSSR</sequence>
<dbReference type="InterPro" id="IPR001248">
    <property type="entry name" value="Pur-cyt_permease"/>
</dbReference>
<dbReference type="EMBL" id="BAAAXF010000059">
    <property type="protein sequence ID" value="GAA3501248.1"/>
    <property type="molecule type" value="Genomic_DNA"/>
</dbReference>
<keyword evidence="5" id="KW-0472">Membrane</keyword>
<keyword evidence="7" id="KW-1185">Reference proteome</keyword>
<evidence type="ECO:0000313" key="6">
    <source>
        <dbReference type="EMBL" id="GAA3501248.1"/>
    </source>
</evidence>
<organism evidence="6 7">
    <name type="scientific">Streptomyces prasinosporus</name>
    <dbReference type="NCBI Taxonomy" id="68256"/>
    <lineage>
        <taxon>Bacteria</taxon>
        <taxon>Bacillati</taxon>
        <taxon>Actinomycetota</taxon>
        <taxon>Actinomycetes</taxon>
        <taxon>Kitasatosporales</taxon>
        <taxon>Streptomycetaceae</taxon>
        <taxon>Streptomyces</taxon>
        <taxon>Streptomyces albogriseolus group</taxon>
    </lineage>
</organism>
<evidence type="ECO:0000256" key="3">
    <source>
        <dbReference type="ARBA" id="ARBA00022692"/>
    </source>
</evidence>
<name>A0ABP6U2T5_9ACTN</name>
<evidence type="ECO:0000256" key="4">
    <source>
        <dbReference type="ARBA" id="ARBA00022989"/>
    </source>
</evidence>
<accession>A0ABP6U2T5</accession>
<comment type="subcellular location">
    <subcellularLocation>
        <location evidence="1">Membrane</location>
        <topology evidence="1">Multi-pass membrane protein</topology>
    </subcellularLocation>
</comment>
<dbReference type="Pfam" id="PF02133">
    <property type="entry name" value="Transp_cyt_pur"/>
    <property type="match status" value="1"/>
</dbReference>
<gene>
    <name evidence="6" type="ORF">GCM10019016_083550</name>
</gene>
<protein>
    <submittedName>
        <fullName evidence="6">Uncharacterized protein</fullName>
    </submittedName>
</protein>
<comment type="similarity">
    <text evidence="2">Belongs to the purine-cytosine permease (2.A.39) family.</text>
</comment>
<dbReference type="Proteomes" id="UP001501455">
    <property type="component" value="Unassembled WGS sequence"/>
</dbReference>
<keyword evidence="3" id="KW-0812">Transmembrane</keyword>
<evidence type="ECO:0000313" key="7">
    <source>
        <dbReference type="Proteomes" id="UP001501455"/>
    </source>
</evidence>
<dbReference type="Gene3D" id="1.10.4160.10">
    <property type="entry name" value="Hydantoin permease"/>
    <property type="match status" value="1"/>
</dbReference>
<keyword evidence="4" id="KW-1133">Transmembrane helix</keyword>
<proteinExistence type="inferred from homology"/>
<comment type="caution">
    <text evidence="6">The sequence shown here is derived from an EMBL/GenBank/DDBJ whole genome shotgun (WGS) entry which is preliminary data.</text>
</comment>